<evidence type="ECO:0008006" key="4">
    <source>
        <dbReference type="Google" id="ProtNLM"/>
    </source>
</evidence>
<name>A0A2H0NAW0_9BACT</name>
<evidence type="ECO:0000313" key="3">
    <source>
        <dbReference type="Proteomes" id="UP000230564"/>
    </source>
</evidence>
<gene>
    <name evidence="2" type="ORF">COV55_04905</name>
</gene>
<reference evidence="2 3" key="1">
    <citation type="submission" date="2017-09" db="EMBL/GenBank/DDBJ databases">
        <title>Depth-based differentiation of microbial function through sediment-hosted aquifers and enrichment of novel symbionts in the deep terrestrial subsurface.</title>
        <authorList>
            <person name="Probst A.J."/>
            <person name="Ladd B."/>
            <person name="Jarett J.K."/>
            <person name="Geller-Mcgrath D.E."/>
            <person name="Sieber C.M."/>
            <person name="Emerson J.B."/>
            <person name="Anantharaman K."/>
            <person name="Thomas B.C."/>
            <person name="Malmstrom R."/>
            <person name="Stieglmeier M."/>
            <person name="Klingl A."/>
            <person name="Woyke T."/>
            <person name="Ryan C.M."/>
            <person name="Banfield J.F."/>
        </authorList>
    </citation>
    <scope>NUCLEOTIDE SEQUENCE [LARGE SCALE GENOMIC DNA]</scope>
    <source>
        <strain evidence="2">CG11_big_fil_rev_8_21_14_0_20_36_20</strain>
    </source>
</reference>
<proteinExistence type="predicted"/>
<feature type="signal peptide" evidence="1">
    <location>
        <begin position="1"/>
        <end position="20"/>
    </location>
</feature>
<feature type="chain" id="PRO_5013648264" description="Secreted protein" evidence="1">
    <location>
        <begin position="21"/>
        <end position="85"/>
    </location>
</feature>
<evidence type="ECO:0000313" key="2">
    <source>
        <dbReference type="EMBL" id="PIR06039.1"/>
    </source>
</evidence>
<organism evidence="2 3">
    <name type="scientific">Candidatus Komeilibacteria bacterium CG11_big_fil_rev_8_21_14_0_20_36_20</name>
    <dbReference type="NCBI Taxonomy" id="1974477"/>
    <lineage>
        <taxon>Bacteria</taxon>
        <taxon>Candidatus Komeiliibacteriota</taxon>
    </lineage>
</organism>
<dbReference type="Proteomes" id="UP000230564">
    <property type="component" value="Unassembled WGS sequence"/>
</dbReference>
<keyword evidence="1" id="KW-0732">Signal</keyword>
<evidence type="ECO:0000256" key="1">
    <source>
        <dbReference type="SAM" id="SignalP"/>
    </source>
</evidence>
<dbReference type="EMBL" id="PCWQ01000023">
    <property type="protein sequence ID" value="PIR06039.1"/>
    <property type="molecule type" value="Genomic_DNA"/>
</dbReference>
<accession>A0A2H0NAW0</accession>
<protein>
    <recommendedName>
        <fullName evidence="4">Secreted protein</fullName>
    </recommendedName>
</protein>
<comment type="caution">
    <text evidence="2">The sequence shown here is derived from an EMBL/GenBank/DDBJ whole genome shotgun (WGS) entry which is preliminary data.</text>
</comment>
<dbReference type="AlphaFoldDB" id="A0A2H0NAW0"/>
<sequence>MCLGMAALAVILLFSAKLKASVQHGCLFLCKVQALFDPWGDPQASNSCGSKFGLESHSLFVEGVDKHNCFEKEAGANPVKDSNYF</sequence>